<evidence type="ECO:0000256" key="8">
    <source>
        <dbReference type="RuleBase" id="RU000437"/>
    </source>
</evidence>
<feature type="compositionally biased region" description="Basic and acidic residues" evidence="10">
    <location>
        <begin position="832"/>
        <end position="843"/>
    </location>
</feature>
<dbReference type="GO" id="GO:0005975">
    <property type="term" value="P:carbohydrate metabolic process"/>
    <property type="evidence" value="ECO:0007669"/>
    <property type="project" value="InterPro"/>
</dbReference>
<feature type="compositionally biased region" description="Basic and acidic residues" evidence="10">
    <location>
        <begin position="1146"/>
        <end position="1179"/>
    </location>
</feature>
<dbReference type="InterPro" id="IPR006168">
    <property type="entry name" value="G3P_DH_NAD-dep"/>
</dbReference>
<evidence type="ECO:0000313" key="13">
    <source>
        <dbReference type="EMBL" id="EDW24544.1"/>
    </source>
</evidence>
<feature type="compositionally biased region" description="Polar residues" evidence="10">
    <location>
        <begin position="1134"/>
        <end position="1145"/>
    </location>
</feature>
<dbReference type="GO" id="GO:0141152">
    <property type="term" value="F:glycerol-3-phosphate dehydrogenase (NAD+) activity"/>
    <property type="evidence" value="ECO:0007669"/>
    <property type="project" value="UniProtKB-UniRule"/>
</dbReference>
<feature type="compositionally biased region" description="Basic and acidic residues" evidence="10">
    <location>
        <begin position="1296"/>
        <end position="1307"/>
    </location>
</feature>
<feature type="compositionally biased region" description="Basic and acidic residues" evidence="10">
    <location>
        <begin position="629"/>
        <end position="646"/>
    </location>
</feature>
<evidence type="ECO:0000256" key="2">
    <source>
        <dbReference type="ARBA" id="ARBA00005192"/>
    </source>
</evidence>
<comment type="pathway">
    <text evidence="1">Lipid metabolism.</text>
</comment>
<dbReference type="SMR" id="B4G4M8"/>
<accession>B4G4M8</accession>
<evidence type="ECO:0000256" key="4">
    <source>
        <dbReference type="ARBA" id="ARBA00011738"/>
    </source>
</evidence>
<dbReference type="PROSITE" id="PS00957">
    <property type="entry name" value="NAD_G3PDH"/>
    <property type="match status" value="1"/>
</dbReference>
<dbReference type="Gene3D" id="3.40.50.720">
    <property type="entry name" value="NAD(P)-binding Rossmann-like Domain"/>
    <property type="match status" value="1"/>
</dbReference>
<dbReference type="PANTHER" id="PTHR11728:SF8">
    <property type="entry name" value="GLYCEROL-3-PHOSPHATE DEHYDROGENASE [NAD(+)]-RELATED"/>
    <property type="match status" value="1"/>
</dbReference>
<dbReference type="OMA" id="MMRFIKT"/>
<feature type="compositionally biased region" description="Polar residues" evidence="10">
    <location>
        <begin position="1033"/>
        <end position="1045"/>
    </location>
</feature>
<dbReference type="InterPro" id="IPR008927">
    <property type="entry name" value="6-PGluconate_DH-like_C_sf"/>
</dbReference>
<dbReference type="PhylomeDB" id="B4G4M8"/>
<dbReference type="GO" id="GO:0006650">
    <property type="term" value="P:glycerophospholipid metabolic process"/>
    <property type="evidence" value="ECO:0007669"/>
    <property type="project" value="UniProtKB-UniPathway"/>
</dbReference>
<feature type="region of interest" description="Disordered" evidence="10">
    <location>
        <begin position="436"/>
        <end position="716"/>
    </location>
</feature>
<feature type="compositionally biased region" description="Polar residues" evidence="10">
    <location>
        <begin position="549"/>
        <end position="561"/>
    </location>
</feature>
<feature type="compositionally biased region" description="Low complexity" evidence="10">
    <location>
        <begin position="1096"/>
        <end position="1105"/>
    </location>
</feature>
<dbReference type="GO" id="GO:0046168">
    <property type="term" value="P:glycerol-3-phosphate catabolic process"/>
    <property type="evidence" value="ECO:0007669"/>
    <property type="project" value="UniProtKB-UniRule"/>
</dbReference>
<keyword evidence="6 8" id="KW-0520">NAD</keyword>
<protein>
    <recommendedName>
        <fullName evidence="9">Glycerol-3-phosphate dehydrogenase [NAD(+)]</fullName>
        <ecNumber evidence="9">1.1.1.8</ecNumber>
    </recommendedName>
</protein>
<feature type="region of interest" description="Disordered" evidence="10">
    <location>
        <begin position="815"/>
        <end position="861"/>
    </location>
</feature>
<dbReference type="Gene3D" id="1.10.1040.10">
    <property type="entry name" value="N-(1-d-carboxylethyl)-l-norvaline Dehydrogenase, domain 2"/>
    <property type="match status" value="1"/>
</dbReference>
<dbReference type="NCBIfam" id="TIGR03376">
    <property type="entry name" value="glycerol3P_DH"/>
    <property type="match status" value="1"/>
</dbReference>
<dbReference type="FunFam" id="1.10.1040.10:FF:000004">
    <property type="entry name" value="Glycerol-3-phosphate dehydrogenase [NAD(+)]"/>
    <property type="match status" value="1"/>
</dbReference>
<evidence type="ECO:0000256" key="5">
    <source>
        <dbReference type="ARBA" id="ARBA00023002"/>
    </source>
</evidence>
<feature type="domain" description="Glycerol-3-phosphate dehydrogenase NAD-dependent C-terminal" evidence="12">
    <location>
        <begin position="195"/>
        <end position="340"/>
    </location>
</feature>
<keyword evidence="14" id="KW-1185">Reference proteome</keyword>
<dbReference type="InterPro" id="IPR013328">
    <property type="entry name" value="6PGD_dom2"/>
</dbReference>
<feature type="compositionally biased region" description="Basic and acidic residues" evidence="10">
    <location>
        <begin position="674"/>
        <end position="716"/>
    </location>
</feature>
<dbReference type="GO" id="GO:0042803">
    <property type="term" value="F:protein homodimerization activity"/>
    <property type="evidence" value="ECO:0007669"/>
    <property type="project" value="InterPro"/>
</dbReference>
<feature type="compositionally biased region" description="Polar residues" evidence="10">
    <location>
        <begin position="613"/>
        <end position="626"/>
    </location>
</feature>
<feature type="domain" description="Glycerol-3-phosphate dehydrogenase NAD-dependent N-terminal" evidence="11">
    <location>
        <begin position="6"/>
        <end position="174"/>
    </location>
</feature>
<dbReference type="SUPFAM" id="SSF51735">
    <property type="entry name" value="NAD(P)-binding Rossmann-fold domains"/>
    <property type="match status" value="1"/>
</dbReference>
<feature type="compositionally biased region" description="Basic and acidic residues" evidence="10">
    <location>
        <begin position="1253"/>
        <end position="1273"/>
    </location>
</feature>
<feature type="compositionally biased region" description="Basic and acidic residues" evidence="10">
    <location>
        <begin position="535"/>
        <end position="544"/>
    </location>
</feature>
<feature type="compositionally biased region" description="Basic and acidic residues" evidence="10">
    <location>
        <begin position="982"/>
        <end position="994"/>
    </location>
</feature>
<keyword evidence="5 8" id="KW-0560">Oxidoreductase</keyword>
<feature type="compositionally biased region" description="Pro residues" evidence="10">
    <location>
        <begin position="1057"/>
        <end position="1067"/>
    </location>
</feature>
<feature type="region of interest" description="Disordered" evidence="10">
    <location>
        <begin position="896"/>
        <end position="994"/>
    </location>
</feature>
<gene>
    <name evidence="13" type="primary">Dper\GL24207</name>
    <name evidence="13" type="ORF">Dper_GL24207</name>
</gene>
<comment type="pathway">
    <text evidence="2">Phospholipid metabolism; alpha-glycerophosphate cycle.</text>
</comment>
<dbReference type="HOGENOM" id="CLU_261312_0_0_1"/>
<feature type="compositionally biased region" description="Basic and acidic residues" evidence="10">
    <location>
        <begin position="1204"/>
        <end position="1227"/>
    </location>
</feature>
<dbReference type="eggNOG" id="KOG2711">
    <property type="taxonomic scope" value="Eukaryota"/>
</dbReference>
<dbReference type="Pfam" id="PF07479">
    <property type="entry name" value="NAD_Gly3P_dh_C"/>
    <property type="match status" value="1"/>
</dbReference>
<feature type="region of interest" description="Disordered" evidence="10">
    <location>
        <begin position="1019"/>
        <end position="1342"/>
    </location>
</feature>
<dbReference type="InterPro" id="IPR036291">
    <property type="entry name" value="NAD(P)-bd_dom_sf"/>
</dbReference>
<dbReference type="STRING" id="7234.B4G4M8"/>
<evidence type="ECO:0000256" key="10">
    <source>
        <dbReference type="SAM" id="MobiDB-lite"/>
    </source>
</evidence>
<dbReference type="InterPro" id="IPR017751">
    <property type="entry name" value="G3P_DH_NAD-dep_euk"/>
</dbReference>
<dbReference type="GO" id="GO:0051287">
    <property type="term" value="F:NAD binding"/>
    <property type="evidence" value="ECO:0007669"/>
    <property type="project" value="UniProtKB-UniRule"/>
</dbReference>
<feature type="compositionally biased region" description="Basic and acidic residues" evidence="10">
    <location>
        <begin position="1238"/>
        <end position="1247"/>
    </location>
</feature>
<organism evidence="14">
    <name type="scientific">Drosophila persimilis</name>
    <name type="common">Fruit fly</name>
    <dbReference type="NCBI Taxonomy" id="7234"/>
    <lineage>
        <taxon>Eukaryota</taxon>
        <taxon>Metazoa</taxon>
        <taxon>Ecdysozoa</taxon>
        <taxon>Arthropoda</taxon>
        <taxon>Hexapoda</taxon>
        <taxon>Insecta</taxon>
        <taxon>Pterygota</taxon>
        <taxon>Neoptera</taxon>
        <taxon>Endopterygota</taxon>
        <taxon>Diptera</taxon>
        <taxon>Brachycera</taxon>
        <taxon>Muscomorpha</taxon>
        <taxon>Ephydroidea</taxon>
        <taxon>Drosophilidae</taxon>
        <taxon>Drosophila</taxon>
        <taxon>Sophophora</taxon>
    </lineage>
</organism>
<dbReference type="SUPFAM" id="SSF48179">
    <property type="entry name" value="6-phosphogluconate dehydrogenase C-terminal domain-like"/>
    <property type="match status" value="1"/>
</dbReference>
<evidence type="ECO:0000313" key="14">
    <source>
        <dbReference type="Proteomes" id="UP000008744"/>
    </source>
</evidence>
<dbReference type="KEGG" id="dpe:6587638"/>
<proteinExistence type="inferred from homology"/>
<evidence type="ECO:0000256" key="1">
    <source>
        <dbReference type="ARBA" id="ARBA00005189"/>
    </source>
</evidence>
<evidence type="ECO:0000256" key="3">
    <source>
        <dbReference type="ARBA" id="ARBA00011009"/>
    </source>
</evidence>
<sequence>MVRKLKVCIIGSEGWGSAIAASVSKNVQQKEGFDSRAHIYVYDELVHNKYLSEVMNNCHENIKYLPGIRLPNNLIAVNDILAAAQNADIMIFATPQHFVKSYCNILAGHVKKTAIALSMVKGLAHVWDGEIDLFSNAISQHLGIPCYSMMSAKSAIEMAQGKLCEITIGCNNEDDARLLVEVLQTENCRVTTINDVDGVELCGTLKDIIALGAGFVDGLKLGENARVAAIHLGIKEMMRFTMAFFPSAKMSTFFESCAVANSVASTYVDKNVTFAKSFITSGKTIQEIEATLLNGRKLLGPLIAAGLNDFLEMENMQDEFPLFTAIHRICQNEVAPHTILETLRTHPDLSDSSFSQFLYEESSIDDGLENVSEDLAEPLSALEKALNKTKKKKSFRELTENGSWNPVYDANQAKKHTLTSPWHVNEKEGLQISGWLESNDSSQPTVASGTQGSGDKDSIVGSTSGSDDCRCTENADAENIPDKTKKDLPVDKTWLRDQPPPMIIGSDDKGSTEPPFQDSNMKQVDAVDEGTSSQKIKESMEKRPRPFINTFQGLNIKSVTGKQKEPASSGKGEVFPNKLTKPPLSYTKDIRRKIESFTSESKGDFTPEPKNKLNASKESGKETSTGVDKATKGENSKMKDNDRQPKPENQTENANLKQAEILEHDQTKNSPKVPSEKEPKRGPEHKFVFESLEDKERFESIIKPRTERLSRADDTENMKQYTQTLTYMLTHNPVQNLEVSAVDNQLEKANVIKMSDSTGNKEVPMKHKPYSLTEESFRKWKQVEAEDRPPEHLQAEDNMYLSVEEMVRREMALEKAKDKAVPRENNNQDSLAEEKFEKWKEVEAEAEEEETEPKHSQIEENMFLSAEEIIRTELEDHRKQELETAEEKEIIRVLLNDAEEGKPEMITEDEEMLKELDKRQVLAEERENDVQRQAKNGEKKPHQSLDEANHRCFSNEKKDGQGNTPTPGSTGDHEWDWLQNKENPETENKKDGRFLEYYVNKKNAQRKLDKLNNLLQEVFHKQQQEVDHRPEASGNSVENYESGETAQKKRDAQQPQTPVPKPVPVKAPPSKRQKIPEGSPQFQGTPRTIPPPSPQTLPLTPQEQQPLRKDYPIQFEAGEEPTSSHQTDDGSKAPPTSNTPSPSDQKVTKKMEAPIIEVRKHMPHFLKRDTPKPPPKKVDSPPNVVKKYEPPPNMRKAKPQSDQGQRENTYEVLEDPRSTTEERKPLPKDNPPSTANTDKPDAQETQKESQPLKADEVTEKLRSLLRKDQDKKVGYKGKNPFIKEPDLQSKPPMDTSLEHDLARRRSDGSQSRRKVVVKPPFNPPFNPRVRKPGPPFDGRDREYHTVPANYRFVPRMSWPLAGLKSKETQTQTQIQTTLRTGNQANHLAIMVRSPRQMQLISPPTLEVPLGLFPRYPSLNKLLCAVQLGLLASFLARYRRANR</sequence>
<dbReference type="InterPro" id="IPR006109">
    <property type="entry name" value="G3P_DH_NAD-dep_C"/>
</dbReference>
<dbReference type="OrthoDB" id="10263760at2759"/>
<evidence type="ECO:0000259" key="12">
    <source>
        <dbReference type="Pfam" id="PF07479"/>
    </source>
</evidence>
<feature type="compositionally biased region" description="Basic and acidic residues" evidence="10">
    <location>
        <begin position="913"/>
        <end position="960"/>
    </location>
</feature>
<dbReference type="PANTHER" id="PTHR11728">
    <property type="entry name" value="GLYCEROL-3-PHOSPHATE DEHYDROGENASE"/>
    <property type="match status" value="1"/>
</dbReference>
<evidence type="ECO:0000256" key="6">
    <source>
        <dbReference type="ARBA" id="ARBA00023027"/>
    </source>
</evidence>
<name>B4G4M8_DROPE</name>
<feature type="compositionally biased region" description="Basic and acidic residues" evidence="10">
    <location>
        <begin position="1019"/>
        <end position="1031"/>
    </location>
</feature>
<comment type="catalytic activity">
    <reaction evidence="7 9">
        <text>sn-glycerol 3-phosphate + NAD(+) = dihydroxyacetone phosphate + NADH + H(+)</text>
        <dbReference type="Rhea" id="RHEA:11092"/>
        <dbReference type="ChEBI" id="CHEBI:15378"/>
        <dbReference type="ChEBI" id="CHEBI:57540"/>
        <dbReference type="ChEBI" id="CHEBI:57597"/>
        <dbReference type="ChEBI" id="CHEBI:57642"/>
        <dbReference type="ChEBI" id="CHEBI:57945"/>
        <dbReference type="EC" id="1.1.1.8"/>
    </reaction>
</comment>
<reference evidence="13 14" key="1">
    <citation type="journal article" date="2007" name="Nature">
        <title>Evolution of genes and genomes on the Drosophila phylogeny.</title>
        <authorList>
            <consortium name="Drosophila 12 Genomes Consortium"/>
            <person name="Clark A.G."/>
            <person name="Eisen M.B."/>
            <person name="Smith D.R."/>
            <person name="Bergman C.M."/>
            <person name="Oliver B."/>
            <person name="Markow T.A."/>
            <person name="Kaufman T.C."/>
            <person name="Kellis M."/>
            <person name="Gelbart W."/>
            <person name="Iyer V.N."/>
            <person name="Pollard D.A."/>
            <person name="Sackton T.B."/>
            <person name="Larracuente A.M."/>
            <person name="Singh N.D."/>
            <person name="Abad J.P."/>
            <person name="Abt D.N."/>
            <person name="Adryan B."/>
            <person name="Aguade M."/>
            <person name="Akashi H."/>
            <person name="Anderson W.W."/>
            <person name="Aquadro C.F."/>
            <person name="Ardell D.H."/>
            <person name="Arguello R."/>
            <person name="Artieri C.G."/>
            <person name="Barbash D.A."/>
            <person name="Barker D."/>
            <person name="Barsanti P."/>
            <person name="Batterham P."/>
            <person name="Batzoglou S."/>
            <person name="Begun D."/>
            <person name="Bhutkar A."/>
            <person name="Blanco E."/>
            <person name="Bosak S.A."/>
            <person name="Bradley R.K."/>
            <person name="Brand A.D."/>
            <person name="Brent M.R."/>
            <person name="Brooks A.N."/>
            <person name="Brown R.H."/>
            <person name="Butlin R.K."/>
            <person name="Caggese C."/>
            <person name="Calvi B.R."/>
            <person name="Bernardo de Carvalho A."/>
            <person name="Caspi A."/>
            <person name="Castrezana S."/>
            <person name="Celniker S.E."/>
            <person name="Chang J.L."/>
            <person name="Chapple C."/>
            <person name="Chatterji S."/>
            <person name="Chinwalla A."/>
            <person name="Civetta A."/>
            <person name="Clifton S.W."/>
            <person name="Comeron J.M."/>
            <person name="Costello J.C."/>
            <person name="Coyne J.A."/>
            <person name="Daub J."/>
            <person name="David R.G."/>
            <person name="Delcher A.L."/>
            <person name="Delehaunty K."/>
            <person name="Do C.B."/>
            <person name="Ebling H."/>
            <person name="Edwards K."/>
            <person name="Eickbush T."/>
            <person name="Evans J.D."/>
            <person name="Filipski A."/>
            <person name="Findeiss S."/>
            <person name="Freyhult E."/>
            <person name="Fulton L."/>
            <person name="Fulton R."/>
            <person name="Garcia A.C."/>
            <person name="Gardiner A."/>
            <person name="Garfield D.A."/>
            <person name="Garvin B.E."/>
            <person name="Gibson G."/>
            <person name="Gilbert D."/>
            <person name="Gnerre S."/>
            <person name="Godfrey J."/>
            <person name="Good R."/>
            <person name="Gotea V."/>
            <person name="Gravely B."/>
            <person name="Greenberg A.J."/>
            <person name="Griffiths-Jones S."/>
            <person name="Gross S."/>
            <person name="Guigo R."/>
            <person name="Gustafson E.A."/>
            <person name="Haerty W."/>
            <person name="Hahn M.W."/>
            <person name="Halligan D.L."/>
            <person name="Halpern A.L."/>
            <person name="Halter G.M."/>
            <person name="Han M.V."/>
            <person name="Heger A."/>
            <person name="Hillier L."/>
            <person name="Hinrichs A.S."/>
            <person name="Holmes I."/>
            <person name="Hoskins R.A."/>
            <person name="Hubisz M.J."/>
            <person name="Hultmark D."/>
            <person name="Huntley M.A."/>
            <person name="Jaffe D.B."/>
            <person name="Jagadeeshan S."/>
            <person name="Jeck W.R."/>
            <person name="Johnson J."/>
            <person name="Jones C.D."/>
            <person name="Jordan W.C."/>
            <person name="Karpen G.H."/>
            <person name="Kataoka E."/>
            <person name="Keightley P.D."/>
            <person name="Kheradpour P."/>
            <person name="Kirkness E.F."/>
            <person name="Koerich L.B."/>
            <person name="Kristiansen K."/>
            <person name="Kudrna D."/>
            <person name="Kulathinal R.J."/>
            <person name="Kumar S."/>
            <person name="Kwok R."/>
            <person name="Lander E."/>
            <person name="Langley C.H."/>
            <person name="Lapoint R."/>
            <person name="Lazzaro B.P."/>
            <person name="Lee S.J."/>
            <person name="Levesque L."/>
            <person name="Li R."/>
            <person name="Lin C.F."/>
            <person name="Lin M.F."/>
            <person name="Lindblad-Toh K."/>
            <person name="Llopart A."/>
            <person name="Long M."/>
            <person name="Low L."/>
            <person name="Lozovsky E."/>
            <person name="Lu J."/>
            <person name="Luo M."/>
            <person name="Machado C.A."/>
            <person name="Makalowski W."/>
            <person name="Marzo M."/>
            <person name="Matsuda M."/>
            <person name="Matzkin L."/>
            <person name="McAllister B."/>
            <person name="McBride C.S."/>
            <person name="McKernan B."/>
            <person name="McKernan K."/>
            <person name="Mendez-Lago M."/>
            <person name="Minx P."/>
            <person name="Mollenhauer M.U."/>
            <person name="Montooth K."/>
            <person name="Mount S.M."/>
            <person name="Mu X."/>
            <person name="Myers E."/>
            <person name="Negre B."/>
            <person name="Newfeld S."/>
            <person name="Nielsen R."/>
            <person name="Noor M.A."/>
            <person name="O'Grady P."/>
            <person name="Pachter L."/>
            <person name="Papaceit M."/>
            <person name="Parisi M.J."/>
            <person name="Parisi M."/>
            <person name="Parts L."/>
            <person name="Pedersen J.S."/>
            <person name="Pesole G."/>
            <person name="Phillippy A.M."/>
            <person name="Ponting C.P."/>
            <person name="Pop M."/>
            <person name="Porcelli D."/>
            <person name="Powell J.R."/>
            <person name="Prohaska S."/>
            <person name="Pruitt K."/>
            <person name="Puig M."/>
            <person name="Quesneville H."/>
            <person name="Ram K.R."/>
            <person name="Rand D."/>
            <person name="Rasmussen M.D."/>
            <person name="Reed L.K."/>
            <person name="Reenan R."/>
            <person name="Reily A."/>
            <person name="Remington K.A."/>
            <person name="Rieger T.T."/>
            <person name="Ritchie M.G."/>
            <person name="Robin C."/>
            <person name="Rogers Y.H."/>
            <person name="Rohde C."/>
            <person name="Rozas J."/>
            <person name="Rubenfield M.J."/>
            <person name="Ruiz A."/>
            <person name="Russo S."/>
            <person name="Salzberg S.L."/>
            <person name="Sanchez-Gracia A."/>
            <person name="Saranga D.J."/>
            <person name="Sato H."/>
            <person name="Schaeffer S.W."/>
            <person name="Schatz M.C."/>
            <person name="Schlenke T."/>
            <person name="Schwartz R."/>
            <person name="Segarra C."/>
            <person name="Singh R.S."/>
            <person name="Sirot L."/>
            <person name="Sirota M."/>
            <person name="Sisneros N.B."/>
            <person name="Smith C.D."/>
            <person name="Smith T.F."/>
            <person name="Spieth J."/>
            <person name="Stage D.E."/>
            <person name="Stark A."/>
            <person name="Stephan W."/>
            <person name="Strausberg R.L."/>
            <person name="Strempel S."/>
            <person name="Sturgill D."/>
            <person name="Sutton G."/>
            <person name="Sutton G.G."/>
            <person name="Tao W."/>
            <person name="Teichmann S."/>
            <person name="Tobari Y.N."/>
            <person name="Tomimura Y."/>
            <person name="Tsolas J.M."/>
            <person name="Valente V.L."/>
            <person name="Venter E."/>
            <person name="Venter J.C."/>
            <person name="Vicario S."/>
            <person name="Vieira F.G."/>
            <person name="Vilella A.J."/>
            <person name="Villasante A."/>
            <person name="Walenz B."/>
            <person name="Wang J."/>
            <person name="Wasserman M."/>
            <person name="Watts T."/>
            <person name="Wilson D."/>
            <person name="Wilson R.K."/>
            <person name="Wing R.A."/>
            <person name="Wolfner M.F."/>
            <person name="Wong A."/>
            <person name="Wong G.K."/>
            <person name="Wu C.I."/>
            <person name="Wu G."/>
            <person name="Yamamoto D."/>
            <person name="Yang H.P."/>
            <person name="Yang S.P."/>
            <person name="Yorke J.A."/>
            <person name="Yoshida K."/>
            <person name="Zdobnov E."/>
            <person name="Zhang P."/>
            <person name="Zhang Y."/>
            <person name="Zimin A.V."/>
            <person name="Baldwin J."/>
            <person name="Abdouelleil A."/>
            <person name="Abdulkadir J."/>
            <person name="Abebe A."/>
            <person name="Abera B."/>
            <person name="Abreu J."/>
            <person name="Acer S.C."/>
            <person name="Aftuck L."/>
            <person name="Alexander A."/>
            <person name="An P."/>
            <person name="Anderson E."/>
            <person name="Anderson S."/>
            <person name="Arachi H."/>
            <person name="Azer M."/>
            <person name="Bachantsang P."/>
            <person name="Barry A."/>
            <person name="Bayul T."/>
            <person name="Berlin A."/>
            <person name="Bessette D."/>
            <person name="Bloom T."/>
            <person name="Blye J."/>
            <person name="Boguslavskiy L."/>
            <person name="Bonnet C."/>
            <person name="Boukhgalter B."/>
            <person name="Bourzgui I."/>
            <person name="Brown A."/>
            <person name="Cahill P."/>
            <person name="Channer S."/>
            <person name="Cheshatsang Y."/>
            <person name="Chuda L."/>
            <person name="Citroen M."/>
            <person name="Collymore A."/>
            <person name="Cooke P."/>
            <person name="Costello M."/>
            <person name="D'Aco K."/>
            <person name="Daza R."/>
            <person name="De Haan G."/>
            <person name="DeGray S."/>
            <person name="DeMaso C."/>
            <person name="Dhargay N."/>
            <person name="Dooley K."/>
            <person name="Dooley E."/>
            <person name="Doricent M."/>
            <person name="Dorje P."/>
            <person name="Dorjee K."/>
            <person name="Dupes A."/>
            <person name="Elong R."/>
            <person name="Falk J."/>
            <person name="Farina A."/>
            <person name="Faro S."/>
            <person name="Ferguson D."/>
            <person name="Fisher S."/>
            <person name="Foley C.D."/>
            <person name="Franke A."/>
            <person name="Friedrich D."/>
            <person name="Gadbois L."/>
            <person name="Gearin G."/>
            <person name="Gearin C.R."/>
            <person name="Giannoukos G."/>
            <person name="Goode T."/>
            <person name="Graham J."/>
            <person name="Grandbois E."/>
            <person name="Grewal S."/>
            <person name="Gyaltsen K."/>
            <person name="Hafez N."/>
            <person name="Hagos B."/>
            <person name="Hall J."/>
            <person name="Henson C."/>
            <person name="Hollinger A."/>
            <person name="Honan T."/>
            <person name="Huard M.D."/>
            <person name="Hughes L."/>
            <person name="Hurhula B."/>
            <person name="Husby M.E."/>
            <person name="Kamat A."/>
            <person name="Kanga B."/>
            <person name="Kashin S."/>
            <person name="Khazanovich D."/>
            <person name="Kisner P."/>
            <person name="Lance K."/>
            <person name="Lara M."/>
            <person name="Lee W."/>
            <person name="Lennon N."/>
            <person name="Letendre F."/>
            <person name="LeVine R."/>
            <person name="Lipovsky A."/>
            <person name="Liu X."/>
            <person name="Liu J."/>
            <person name="Liu S."/>
            <person name="Lokyitsang T."/>
            <person name="Lokyitsang Y."/>
            <person name="Lubonja R."/>
            <person name="Lui A."/>
            <person name="MacDonald P."/>
            <person name="Magnisalis V."/>
            <person name="Maru K."/>
            <person name="Matthews C."/>
            <person name="McCusker W."/>
            <person name="McDonough S."/>
            <person name="Mehta T."/>
            <person name="Meldrim J."/>
            <person name="Meneus L."/>
            <person name="Mihai O."/>
            <person name="Mihalev A."/>
            <person name="Mihova T."/>
            <person name="Mittelman R."/>
            <person name="Mlenga V."/>
            <person name="Montmayeur A."/>
            <person name="Mulrain L."/>
            <person name="Navidi A."/>
            <person name="Naylor J."/>
            <person name="Negash T."/>
            <person name="Nguyen T."/>
            <person name="Nguyen N."/>
            <person name="Nicol R."/>
            <person name="Norbu C."/>
            <person name="Norbu N."/>
            <person name="Novod N."/>
            <person name="O'Neill B."/>
            <person name="Osman S."/>
            <person name="Markiewicz E."/>
            <person name="Oyono O.L."/>
            <person name="Patti C."/>
            <person name="Phunkhang P."/>
            <person name="Pierre F."/>
            <person name="Priest M."/>
            <person name="Raghuraman S."/>
            <person name="Rege F."/>
            <person name="Reyes R."/>
            <person name="Rise C."/>
            <person name="Rogov P."/>
            <person name="Ross K."/>
            <person name="Ryan E."/>
            <person name="Settipalli S."/>
            <person name="Shea T."/>
            <person name="Sherpa N."/>
            <person name="Shi L."/>
            <person name="Shih D."/>
            <person name="Sparrow T."/>
            <person name="Spaulding J."/>
            <person name="Stalker J."/>
            <person name="Stange-Thomann N."/>
            <person name="Stavropoulos S."/>
            <person name="Stone C."/>
            <person name="Strader C."/>
            <person name="Tesfaye S."/>
            <person name="Thomson T."/>
            <person name="Thoulutsang Y."/>
            <person name="Thoulutsang D."/>
            <person name="Topham K."/>
            <person name="Topping I."/>
            <person name="Tsamla T."/>
            <person name="Vassiliev H."/>
            <person name="Vo A."/>
            <person name="Wangchuk T."/>
            <person name="Wangdi T."/>
            <person name="Weiand M."/>
            <person name="Wilkinson J."/>
            <person name="Wilson A."/>
            <person name="Yadav S."/>
            <person name="Young G."/>
            <person name="Yu Q."/>
            <person name="Zembek L."/>
            <person name="Zhong D."/>
            <person name="Zimmer A."/>
            <person name="Zwirko Z."/>
            <person name="Jaffe D.B."/>
            <person name="Alvarez P."/>
            <person name="Brockman W."/>
            <person name="Butler J."/>
            <person name="Chin C."/>
            <person name="Gnerre S."/>
            <person name="Grabherr M."/>
            <person name="Kleber M."/>
            <person name="Mauceli E."/>
            <person name="MacCallum I."/>
        </authorList>
    </citation>
    <scope>NUCLEOTIDE SEQUENCE [LARGE SCALE GENOMIC DNA]</scope>
    <source>
        <strain evidence="14">MSH-3 / Tucson 14011-0111.49</strain>
    </source>
</reference>
<dbReference type="EMBL" id="CH479179">
    <property type="protein sequence ID" value="EDW24544.1"/>
    <property type="molecule type" value="Genomic_DNA"/>
</dbReference>
<evidence type="ECO:0000256" key="9">
    <source>
        <dbReference type="RuleBase" id="RU361243"/>
    </source>
</evidence>
<dbReference type="UniPathway" id="UPA00086"/>
<comment type="subunit">
    <text evidence="4">Homodimer.</text>
</comment>
<feature type="compositionally biased region" description="Basic and acidic residues" evidence="10">
    <location>
        <begin position="480"/>
        <end position="495"/>
    </location>
</feature>
<evidence type="ECO:0000259" key="11">
    <source>
        <dbReference type="Pfam" id="PF01210"/>
    </source>
</evidence>
<comment type="similarity">
    <text evidence="3 8">Belongs to the NAD-dependent glycerol-3-phosphate dehydrogenase family.</text>
</comment>
<dbReference type="InterPro" id="IPR011128">
    <property type="entry name" value="G3P_DH_NAD-dep_N"/>
</dbReference>
<dbReference type="PRINTS" id="PR00077">
    <property type="entry name" value="GPDHDRGNASE"/>
</dbReference>
<feature type="compositionally biased region" description="Polar residues" evidence="10">
    <location>
        <begin position="647"/>
        <end position="656"/>
    </location>
</feature>
<evidence type="ECO:0000256" key="7">
    <source>
        <dbReference type="ARBA" id="ARBA00048683"/>
    </source>
</evidence>
<dbReference type="GO" id="GO:0005829">
    <property type="term" value="C:cytosol"/>
    <property type="evidence" value="ECO:0007669"/>
    <property type="project" value="TreeGrafter"/>
</dbReference>
<dbReference type="Pfam" id="PF01210">
    <property type="entry name" value="NAD_Gly3P_dh_N"/>
    <property type="match status" value="1"/>
</dbReference>
<feature type="compositionally biased region" description="Polar residues" evidence="10">
    <location>
        <begin position="436"/>
        <end position="450"/>
    </location>
</feature>
<feature type="compositionally biased region" description="Basic and acidic residues" evidence="10">
    <location>
        <begin position="588"/>
        <end position="611"/>
    </location>
</feature>
<dbReference type="Proteomes" id="UP000008744">
    <property type="component" value="Unassembled WGS sequence"/>
</dbReference>
<dbReference type="EC" id="1.1.1.8" evidence="9"/>